<name>A0A975QZN3_9MICC</name>
<accession>A0A975QZN3</accession>
<dbReference type="Proteomes" id="UP000676885">
    <property type="component" value="Chromosome"/>
</dbReference>
<dbReference type="EMBL" id="CP076022">
    <property type="protein sequence ID" value="QWC08673.1"/>
    <property type="molecule type" value="Genomic_DNA"/>
</dbReference>
<dbReference type="AlphaFoldDB" id="A0A975QZN3"/>
<organism evidence="1 2">
    <name type="scientific">Arthrobacter jiangjiafuii</name>
    <dbReference type="NCBI Taxonomy" id="2817475"/>
    <lineage>
        <taxon>Bacteria</taxon>
        <taxon>Bacillati</taxon>
        <taxon>Actinomycetota</taxon>
        <taxon>Actinomycetes</taxon>
        <taxon>Micrococcales</taxon>
        <taxon>Micrococcaceae</taxon>
        <taxon>Arthrobacter</taxon>
    </lineage>
</organism>
<protein>
    <submittedName>
        <fullName evidence="1">Uncharacterized protein</fullName>
    </submittedName>
</protein>
<keyword evidence="2" id="KW-1185">Reference proteome</keyword>
<gene>
    <name evidence="1" type="ORF">KKR91_08880</name>
</gene>
<reference evidence="1 2" key="1">
    <citation type="submission" date="2021-05" db="EMBL/GenBank/DDBJ databases">
        <title>Novel species in genus Arthrobacter.</title>
        <authorList>
            <person name="Zhang G."/>
        </authorList>
    </citation>
    <scope>NUCLEOTIDE SEQUENCE [LARGE SCALE GENOMIC DNA]</scope>
    <source>
        <strain evidence="2">zg-ZUI227</strain>
    </source>
</reference>
<evidence type="ECO:0000313" key="2">
    <source>
        <dbReference type="Proteomes" id="UP000676885"/>
    </source>
</evidence>
<dbReference type="RefSeq" id="WP_210228768.1">
    <property type="nucleotide sequence ID" value="NZ_CP076022.1"/>
</dbReference>
<evidence type="ECO:0000313" key="1">
    <source>
        <dbReference type="EMBL" id="QWC08673.1"/>
    </source>
</evidence>
<dbReference type="KEGG" id="ajg:KKR91_08880"/>
<proteinExistence type="predicted"/>
<sequence>MLCSVVTQAVTLEHVLRIGERRSKEPLVQVRHPRALPAEGWLDGELR</sequence>